<reference evidence="1" key="2">
    <citation type="submission" date="2022-06" db="UniProtKB">
        <authorList>
            <consortium name="EnsemblMetazoa"/>
        </authorList>
    </citation>
    <scope>IDENTIFICATION</scope>
    <source>
        <strain evidence="1">PS312</strain>
    </source>
</reference>
<accession>A0A8R1UZD1</accession>
<gene>
    <name evidence="1" type="primary">WBGene00282925</name>
</gene>
<keyword evidence="2" id="KW-1185">Reference proteome</keyword>
<evidence type="ECO:0000313" key="1">
    <source>
        <dbReference type="EnsemblMetazoa" id="PPA44556.1"/>
    </source>
</evidence>
<dbReference type="AlphaFoldDB" id="A0A2A6BTQ1"/>
<name>A0A2A6BTQ1_PRIPA</name>
<protein>
    <submittedName>
        <fullName evidence="1">Uncharacterized protein</fullName>
    </submittedName>
</protein>
<accession>A0A2A6BTQ1</accession>
<evidence type="ECO:0000313" key="2">
    <source>
        <dbReference type="Proteomes" id="UP000005239"/>
    </source>
</evidence>
<dbReference type="EnsemblMetazoa" id="PPA44556.1">
    <property type="protein sequence ID" value="PPA44556.1"/>
    <property type="gene ID" value="WBGene00282925"/>
</dbReference>
<dbReference type="Proteomes" id="UP000005239">
    <property type="component" value="Unassembled WGS sequence"/>
</dbReference>
<sequence length="133" mass="14513">MKLYTSAGSRILLFKKIAKTHSFPFTCFGFSVVVGGGVDVVFEDVVDEEVNEVVDGVEEKAEKGDSVRIKPGVVVVTAAATAVDAAAGAAAGRHAQKIRRTKIKDQTWLRRGRRLIIAVDDEEQQDEKRLRNG</sequence>
<proteinExistence type="predicted"/>
<reference evidence="2" key="1">
    <citation type="journal article" date="2008" name="Nat. Genet.">
        <title>The Pristionchus pacificus genome provides a unique perspective on nematode lifestyle and parasitism.</title>
        <authorList>
            <person name="Dieterich C."/>
            <person name="Clifton S.W."/>
            <person name="Schuster L.N."/>
            <person name="Chinwalla A."/>
            <person name="Delehaunty K."/>
            <person name="Dinkelacker I."/>
            <person name="Fulton L."/>
            <person name="Fulton R."/>
            <person name="Godfrey J."/>
            <person name="Minx P."/>
            <person name="Mitreva M."/>
            <person name="Roeseler W."/>
            <person name="Tian H."/>
            <person name="Witte H."/>
            <person name="Yang S.P."/>
            <person name="Wilson R.K."/>
            <person name="Sommer R.J."/>
        </authorList>
    </citation>
    <scope>NUCLEOTIDE SEQUENCE [LARGE SCALE GENOMIC DNA]</scope>
    <source>
        <strain evidence="2">PS312</strain>
    </source>
</reference>
<organism evidence="1 2">
    <name type="scientific">Pristionchus pacificus</name>
    <name type="common">Parasitic nematode worm</name>
    <dbReference type="NCBI Taxonomy" id="54126"/>
    <lineage>
        <taxon>Eukaryota</taxon>
        <taxon>Metazoa</taxon>
        <taxon>Ecdysozoa</taxon>
        <taxon>Nematoda</taxon>
        <taxon>Chromadorea</taxon>
        <taxon>Rhabditida</taxon>
        <taxon>Rhabditina</taxon>
        <taxon>Diplogasteromorpha</taxon>
        <taxon>Diplogasteroidea</taxon>
        <taxon>Neodiplogasteridae</taxon>
        <taxon>Pristionchus</taxon>
    </lineage>
</organism>